<feature type="transmembrane region" description="Helical" evidence="1">
    <location>
        <begin position="136"/>
        <end position="154"/>
    </location>
</feature>
<name>A0A928WYL4_LEPEC</name>
<organism evidence="2 3">
    <name type="scientific">Leptolyngbya cf. ectocarpi LEGE 11479</name>
    <dbReference type="NCBI Taxonomy" id="1828722"/>
    <lineage>
        <taxon>Bacteria</taxon>
        <taxon>Bacillati</taxon>
        <taxon>Cyanobacteriota</taxon>
        <taxon>Cyanophyceae</taxon>
        <taxon>Leptolyngbyales</taxon>
        <taxon>Leptolyngbyaceae</taxon>
        <taxon>Leptolyngbya group</taxon>
        <taxon>Leptolyngbya</taxon>
    </lineage>
</organism>
<feature type="transmembrane region" description="Helical" evidence="1">
    <location>
        <begin position="402"/>
        <end position="420"/>
    </location>
</feature>
<dbReference type="EMBL" id="JADEXP010000016">
    <property type="protein sequence ID" value="MBE9065707.1"/>
    <property type="molecule type" value="Genomic_DNA"/>
</dbReference>
<keyword evidence="1" id="KW-1133">Transmembrane helix</keyword>
<dbReference type="Proteomes" id="UP000615026">
    <property type="component" value="Unassembled WGS sequence"/>
</dbReference>
<sequence>MLQTNYVPQTQVSKGFVAGSSLLLFTFAIAFFPRILEAMGAPAPINFLHFILLPLVCGIIVLTSRRQDRRQLAMIKAFMIGLLFLFAIATASALLNNAGLINVFLGLMIISEPFIFLVALLSIPFTREALERFRKWILGFGATHLTLALGQKVGLMTGLLRHERMTIEDNVQGVFYLSSGGHVVGASASLVFGLYYYFNAKAVPLWVRISVMVAVIAQILFADAKQVILVALVSWVLLILSKITDLKVALQYIIAAILLGYAFYWCVYNVDAFSAYQTWIRPHIYGPNGDATLLKMAPLRIIPRYYDSILNSLLGLGPGHTVGRIGGWMIKDYSDLVGPLGATIHPASAAVWKSWEGHYLDSSFFAPLWGWAGIWGDLGLLGLASYISLWAITWTKVCKDDLSYFLVFNILVNGFIFTLMEEPGFTLTSVALIGLRWHDFRLQAKARRLRGGL</sequence>
<feature type="transmembrane region" description="Helical" evidence="1">
    <location>
        <begin position="101"/>
        <end position="124"/>
    </location>
</feature>
<feature type="transmembrane region" description="Helical" evidence="1">
    <location>
        <begin position="250"/>
        <end position="270"/>
    </location>
</feature>
<evidence type="ECO:0000313" key="2">
    <source>
        <dbReference type="EMBL" id="MBE9065707.1"/>
    </source>
</evidence>
<feature type="transmembrane region" description="Helical" evidence="1">
    <location>
        <begin position="75"/>
        <end position="95"/>
    </location>
</feature>
<feature type="transmembrane region" description="Helical" evidence="1">
    <location>
        <begin position="205"/>
        <end position="221"/>
    </location>
</feature>
<feature type="transmembrane region" description="Helical" evidence="1">
    <location>
        <begin position="174"/>
        <end position="198"/>
    </location>
</feature>
<gene>
    <name evidence="2" type="ORF">IQ260_03470</name>
</gene>
<reference evidence="2" key="1">
    <citation type="submission" date="2020-10" db="EMBL/GenBank/DDBJ databases">
        <authorList>
            <person name="Castelo-Branco R."/>
            <person name="Eusebio N."/>
            <person name="Adriana R."/>
            <person name="Vieira A."/>
            <person name="Brugerolle De Fraissinette N."/>
            <person name="Rezende De Castro R."/>
            <person name="Schneider M.P."/>
            <person name="Vasconcelos V."/>
            <person name="Leao P.N."/>
        </authorList>
    </citation>
    <scope>NUCLEOTIDE SEQUENCE</scope>
    <source>
        <strain evidence="2">LEGE 11479</strain>
    </source>
</reference>
<feature type="transmembrane region" description="Helical" evidence="1">
    <location>
        <begin position="12"/>
        <end position="32"/>
    </location>
</feature>
<accession>A0A928WYL4</accession>
<keyword evidence="3" id="KW-1185">Reference proteome</keyword>
<comment type="caution">
    <text evidence="2">The sequence shown here is derived from an EMBL/GenBank/DDBJ whole genome shotgun (WGS) entry which is preliminary data.</text>
</comment>
<keyword evidence="1" id="KW-0472">Membrane</keyword>
<feature type="transmembrane region" description="Helical" evidence="1">
    <location>
        <begin position="44"/>
        <end position="63"/>
    </location>
</feature>
<evidence type="ECO:0000256" key="1">
    <source>
        <dbReference type="SAM" id="Phobius"/>
    </source>
</evidence>
<feature type="transmembrane region" description="Helical" evidence="1">
    <location>
        <begin position="368"/>
        <end position="390"/>
    </location>
</feature>
<dbReference type="RefSeq" id="WP_193990886.1">
    <property type="nucleotide sequence ID" value="NZ_JADEXP010000016.1"/>
</dbReference>
<evidence type="ECO:0000313" key="3">
    <source>
        <dbReference type="Proteomes" id="UP000615026"/>
    </source>
</evidence>
<feature type="transmembrane region" description="Helical" evidence="1">
    <location>
        <begin position="227"/>
        <end position="243"/>
    </location>
</feature>
<dbReference type="AlphaFoldDB" id="A0A928WYL4"/>
<keyword evidence="1" id="KW-0812">Transmembrane</keyword>
<protein>
    <submittedName>
        <fullName evidence="2">Uncharacterized protein</fullName>
    </submittedName>
</protein>
<proteinExistence type="predicted"/>